<feature type="compositionally biased region" description="Basic and acidic residues" evidence="1">
    <location>
        <begin position="48"/>
        <end position="69"/>
    </location>
</feature>
<dbReference type="EMBL" id="MHSH01000039">
    <property type="protein sequence ID" value="OHA41130.1"/>
    <property type="molecule type" value="Genomic_DNA"/>
</dbReference>
<evidence type="ECO:0000256" key="2">
    <source>
        <dbReference type="SAM" id="Phobius"/>
    </source>
</evidence>
<dbReference type="AlphaFoldDB" id="A0A1G2NYI1"/>
<protein>
    <submittedName>
        <fullName evidence="3">Uncharacterized protein</fullName>
    </submittedName>
</protein>
<feature type="compositionally biased region" description="Low complexity" evidence="1">
    <location>
        <begin position="139"/>
        <end position="156"/>
    </location>
</feature>
<keyword evidence="2" id="KW-0812">Transmembrane</keyword>
<evidence type="ECO:0000256" key="1">
    <source>
        <dbReference type="SAM" id="MobiDB-lite"/>
    </source>
</evidence>
<accession>A0A1G2NYI1</accession>
<gene>
    <name evidence="3" type="ORF">A3H68_02295</name>
</gene>
<evidence type="ECO:0000313" key="3">
    <source>
        <dbReference type="EMBL" id="OHA41130.1"/>
    </source>
</evidence>
<evidence type="ECO:0000313" key="4">
    <source>
        <dbReference type="Proteomes" id="UP000176429"/>
    </source>
</evidence>
<feature type="region of interest" description="Disordered" evidence="1">
    <location>
        <begin position="127"/>
        <end position="156"/>
    </location>
</feature>
<proteinExistence type="predicted"/>
<dbReference type="Proteomes" id="UP000176429">
    <property type="component" value="Unassembled WGS sequence"/>
</dbReference>
<comment type="caution">
    <text evidence="3">The sequence shown here is derived from an EMBL/GenBank/DDBJ whole genome shotgun (WGS) entry which is preliminary data.</text>
</comment>
<feature type="region of interest" description="Disordered" evidence="1">
    <location>
        <begin position="48"/>
        <end position="74"/>
    </location>
</feature>
<feature type="transmembrane region" description="Helical" evidence="2">
    <location>
        <begin position="99"/>
        <end position="121"/>
    </location>
</feature>
<keyword evidence="2" id="KW-1133">Transmembrane helix</keyword>
<organism evidence="3 4">
    <name type="scientific">Candidatus Taylorbacteria bacterium RIFCSPLOWO2_02_FULL_46_40</name>
    <dbReference type="NCBI Taxonomy" id="1802329"/>
    <lineage>
        <taxon>Bacteria</taxon>
        <taxon>Candidatus Tayloriibacteriota</taxon>
    </lineage>
</organism>
<keyword evidence="2" id="KW-0472">Membrane</keyword>
<sequence>MRNREFVFIPKIEYELVAERSEANLSNLQFPTWCSILELARTHFSEKVPPRKFGKAAEPHRSKPQKNPEKNIGSPTRLWREPYFNFGGRKFFNHMNQKGFINIAIIIGIVVIAGITGYFVLSQRTTTSPLPTPTPTPPISTSTTPTQTPTTNSGSSTITVSLGQEFTLKKGETARVKGLNVFLKVKDFIYSPCPKGSQCIWSGLAVVYEISVDGKVYNASMGNPPPEVPYDVFVKNTDYKTYATFVINTPQVSCTSQSGISQDECWRGLAKRFSDQTYCGKIQNLLTKDACFEDLAEQLSNSNLCQNVSSPKHYCQYLKLVSQNALDQCGSIIIFHWRVSCFKEIAKKSGQGINVCNSLEPSKATVCKELISGPDY</sequence>
<reference evidence="3 4" key="1">
    <citation type="journal article" date="2016" name="Nat. Commun.">
        <title>Thousands of microbial genomes shed light on interconnected biogeochemical processes in an aquifer system.</title>
        <authorList>
            <person name="Anantharaman K."/>
            <person name="Brown C.T."/>
            <person name="Hug L.A."/>
            <person name="Sharon I."/>
            <person name="Castelle C.J."/>
            <person name="Probst A.J."/>
            <person name="Thomas B.C."/>
            <person name="Singh A."/>
            <person name="Wilkins M.J."/>
            <person name="Karaoz U."/>
            <person name="Brodie E.L."/>
            <person name="Williams K.H."/>
            <person name="Hubbard S.S."/>
            <person name="Banfield J.F."/>
        </authorList>
    </citation>
    <scope>NUCLEOTIDE SEQUENCE [LARGE SCALE GENOMIC DNA]</scope>
</reference>
<name>A0A1G2NYI1_9BACT</name>